<evidence type="ECO:0000313" key="10">
    <source>
        <dbReference type="Proteomes" id="UP000198788"/>
    </source>
</evidence>
<dbReference type="AlphaFoldDB" id="A0A1I6SWR0"/>
<dbReference type="EMBL" id="FOZV01000006">
    <property type="protein sequence ID" value="SFS81349.1"/>
    <property type="molecule type" value="Genomic_DNA"/>
</dbReference>
<keyword evidence="10" id="KW-1185">Reference proteome</keyword>
<proteinExistence type="inferred from homology"/>
<keyword evidence="5 7" id="KW-1133">Transmembrane helix</keyword>
<comment type="subcellular location">
    <subcellularLocation>
        <location evidence="1 7">Cell membrane</location>
        <topology evidence="1 7">Multi-pass membrane protein</topology>
    </subcellularLocation>
</comment>
<feature type="transmembrane region" description="Helical" evidence="7">
    <location>
        <begin position="235"/>
        <end position="256"/>
    </location>
</feature>
<dbReference type="InterPro" id="IPR035906">
    <property type="entry name" value="MetI-like_sf"/>
</dbReference>
<feature type="transmembrane region" description="Helical" evidence="7">
    <location>
        <begin position="133"/>
        <end position="153"/>
    </location>
</feature>
<feature type="transmembrane region" description="Helical" evidence="7">
    <location>
        <begin position="284"/>
        <end position="311"/>
    </location>
</feature>
<feature type="transmembrane region" description="Helical" evidence="7">
    <location>
        <begin position="183"/>
        <end position="206"/>
    </location>
</feature>
<dbReference type="CDD" id="cd06261">
    <property type="entry name" value="TM_PBP2"/>
    <property type="match status" value="1"/>
</dbReference>
<dbReference type="InterPro" id="IPR051393">
    <property type="entry name" value="ABC_transporter_permease"/>
</dbReference>
<dbReference type="PANTHER" id="PTHR30193">
    <property type="entry name" value="ABC TRANSPORTER PERMEASE PROTEIN"/>
    <property type="match status" value="1"/>
</dbReference>
<dbReference type="OrthoDB" id="9773727at2"/>
<comment type="similarity">
    <text evidence="7">Belongs to the binding-protein-dependent transport system permease family.</text>
</comment>
<evidence type="ECO:0000259" key="8">
    <source>
        <dbReference type="PROSITE" id="PS50928"/>
    </source>
</evidence>
<dbReference type="SUPFAM" id="SSF161098">
    <property type="entry name" value="MetI-like"/>
    <property type="match status" value="1"/>
</dbReference>
<evidence type="ECO:0000256" key="5">
    <source>
        <dbReference type="ARBA" id="ARBA00022989"/>
    </source>
</evidence>
<accession>A0A1I6SWR0</accession>
<reference evidence="10" key="1">
    <citation type="submission" date="2016-10" db="EMBL/GenBank/DDBJ databases">
        <authorList>
            <person name="Varghese N."/>
            <person name="Submissions S."/>
        </authorList>
    </citation>
    <scope>NUCLEOTIDE SEQUENCE [LARGE SCALE GENOMIC DNA]</scope>
    <source>
        <strain evidence="10">CGMCC 1.10683</strain>
    </source>
</reference>
<keyword evidence="3" id="KW-1003">Cell membrane</keyword>
<evidence type="ECO:0000256" key="6">
    <source>
        <dbReference type="ARBA" id="ARBA00023136"/>
    </source>
</evidence>
<evidence type="ECO:0000256" key="1">
    <source>
        <dbReference type="ARBA" id="ARBA00004651"/>
    </source>
</evidence>
<dbReference type="PROSITE" id="PS50928">
    <property type="entry name" value="ABC_TM1"/>
    <property type="match status" value="1"/>
</dbReference>
<organism evidence="9 10">
    <name type="scientific">Brevundimonas viscosa</name>
    <dbReference type="NCBI Taxonomy" id="871741"/>
    <lineage>
        <taxon>Bacteria</taxon>
        <taxon>Pseudomonadati</taxon>
        <taxon>Pseudomonadota</taxon>
        <taxon>Alphaproteobacteria</taxon>
        <taxon>Caulobacterales</taxon>
        <taxon>Caulobacteraceae</taxon>
        <taxon>Brevundimonas</taxon>
    </lineage>
</organism>
<feature type="transmembrane region" description="Helical" evidence="7">
    <location>
        <begin position="100"/>
        <end position="121"/>
    </location>
</feature>
<dbReference type="InterPro" id="IPR000515">
    <property type="entry name" value="MetI-like"/>
</dbReference>
<dbReference type="GO" id="GO:0005886">
    <property type="term" value="C:plasma membrane"/>
    <property type="evidence" value="ECO:0007669"/>
    <property type="project" value="UniProtKB-SubCell"/>
</dbReference>
<evidence type="ECO:0000256" key="2">
    <source>
        <dbReference type="ARBA" id="ARBA00022448"/>
    </source>
</evidence>
<evidence type="ECO:0000313" key="9">
    <source>
        <dbReference type="EMBL" id="SFS81349.1"/>
    </source>
</evidence>
<feature type="domain" description="ABC transmembrane type-1" evidence="8">
    <location>
        <begin position="95"/>
        <end position="308"/>
    </location>
</feature>
<gene>
    <name evidence="9" type="ORF">SAMN05192570_2746</name>
</gene>
<evidence type="ECO:0000256" key="4">
    <source>
        <dbReference type="ARBA" id="ARBA00022692"/>
    </source>
</evidence>
<evidence type="ECO:0000256" key="7">
    <source>
        <dbReference type="RuleBase" id="RU363032"/>
    </source>
</evidence>
<dbReference type="GO" id="GO:0055085">
    <property type="term" value="P:transmembrane transport"/>
    <property type="evidence" value="ECO:0007669"/>
    <property type="project" value="InterPro"/>
</dbReference>
<dbReference type="Gene3D" id="1.10.3720.10">
    <property type="entry name" value="MetI-like"/>
    <property type="match status" value="1"/>
</dbReference>
<keyword evidence="4 7" id="KW-0812">Transmembrane</keyword>
<dbReference type="PANTHER" id="PTHR30193:SF37">
    <property type="entry name" value="INNER MEMBRANE ABC TRANSPORTER PERMEASE PROTEIN YCJO"/>
    <property type="match status" value="1"/>
</dbReference>
<dbReference type="STRING" id="871741.SAMN05192570_2746"/>
<dbReference type="Pfam" id="PF00528">
    <property type="entry name" value="BPD_transp_1"/>
    <property type="match status" value="1"/>
</dbReference>
<feature type="transmembrane region" description="Helical" evidence="7">
    <location>
        <begin position="32"/>
        <end position="58"/>
    </location>
</feature>
<protein>
    <submittedName>
        <fullName evidence="9">Carbohydrate ABC transporter membrane protein 1, CUT1 family</fullName>
    </submittedName>
</protein>
<keyword evidence="6 7" id="KW-0472">Membrane</keyword>
<evidence type="ECO:0000256" key="3">
    <source>
        <dbReference type="ARBA" id="ARBA00022475"/>
    </source>
</evidence>
<name>A0A1I6SWR0_9CAUL</name>
<dbReference type="Proteomes" id="UP000198788">
    <property type="component" value="Unassembled WGS sequence"/>
</dbReference>
<dbReference type="RefSeq" id="WP_092311901.1">
    <property type="nucleotide sequence ID" value="NZ_FOZV01000006.1"/>
</dbReference>
<sequence length="319" mass="35379">MTDIRLNAAKVEAEAAGRPSRRPSQFRARERAAWGFLAPALIAIGLFFCIPVAAALLLSLTDFDIYALADLANLRFVGLQNYERLFANPLFWGAMRNTGLFALFGVPLSIAASLLAAVILNDRTVKWRPVWRVIFFAPFVTTLVATAVLWNYLLHTRYGVINWAITSVGLPAVDWLGDPSTSIPAILMFVVWKIFGYNMLIFLAVLQTVPDDLYEAARIDGAGPWSRFRHVTLPAIAPTVLLVSIISVASFFQLFAEPYVMTQGGPAQSTVTVLYFMYEEGFKWWNLGSASAVAFILFLCILAVTLVQLWVAKRVGAYE</sequence>
<keyword evidence="2 7" id="KW-0813">Transport</keyword>